<evidence type="ECO:0000259" key="3">
    <source>
        <dbReference type="PROSITE" id="PS50850"/>
    </source>
</evidence>
<evidence type="ECO:0000256" key="2">
    <source>
        <dbReference type="SAM" id="Phobius"/>
    </source>
</evidence>
<dbReference type="InterPro" id="IPR011701">
    <property type="entry name" value="MFS"/>
</dbReference>
<proteinExistence type="evidence at transcript level"/>
<feature type="transmembrane region" description="Helical" evidence="2">
    <location>
        <begin position="461"/>
        <end position="487"/>
    </location>
</feature>
<feature type="transmembrane region" description="Helical" evidence="2">
    <location>
        <begin position="196"/>
        <end position="213"/>
    </location>
</feature>
<dbReference type="Gene3D" id="1.20.1250.20">
    <property type="entry name" value="MFS general substrate transporter like domains"/>
    <property type="match status" value="2"/>
</dbReference>
<dbReference type="SUPFAM" id="SSF103473">
    <property type="entry name" value="MFS general substrate transporter"/>
    <property type="match status" value="1"/>
</dbReference>
<gene>
    <name evidence="4" type="primary">slc16a-12</name>
</gene>
<dbReference type="AlphaFoldDB" id="A0A0H3YF97"/>
<evidence type="ECO:0000313" key="4">
    <source>
        <dbReference type="EMBL" id="AKN21507.1"/>
    </source>
</evidence>
<feature type="transmembrane region" description="Helical" evidence="2">
    <location>
        <begin position="494"/>
        <end position="515"/>
    </location>
</feature>
<accession>A0A0H3YF97</accession>
<feature type="transmembrane region" description="Helical" evidence="2">
    <location>
        <begin position="401"/>
        <end position="420"/>
    </location>
</feature>
<dbReference type="PANTHER" id="PTHR11360">
    <property type="entry name" value="MONOCARBOXYLATE TRANSPORTER"/>
    <property type="match status" value="1"/>
</dbReference>
<feature type="transmembrane region" description="Helical" evidence="2">
    <location>
        <begin position="521"/>
        <end position="544"/>
    </location>
</feature>
<feature type="domain" description="Major facilitator superfamily (MFS) profile" evidence="3">
    <location>
        <begin position="37"/>
        <end position="547"/>
    </location>
</feature>
<dbReference type="InterPro" id="IPR036259">
    <property type="entry name" value="MFS_trans_sf"/>
</dbReference>
<dbReference type="Pfam" id="PF07690">
    <property type="entry name" value="MFS_1"/>
    <property type="match status" value="1"/>
</dbReference>
<feature type="transmembrane region" description="Helical" evidence="2">
    <location>
        <begin position="432"/>
        <end position="455"/>
    </location>
</feature>
<name>A0A0H3YF97_SCHMD</name>
<feature type="transmembrane region" description="Helical" evidence="2">
    <location>
        <begin position="76"/>
        <end position="98"/>
    </location>
</feature>
<feature type="transmembrane region" description="Helical" evidence="2">
    <location>
        <begin position="130"/>
        <end position="153"/>
    </location>
</feature>
<feature type="transmembrane region" description="Helical" evidence="2">
    <location>
        <begin position="36"/>
        <end position="56"/>
    </location>
</feature>
<organism evidence="4">
    <name type="scientific">Schmidtea mediterranea</name>
    <name type="common">Freshwater planarian flatworm</name>
    <dbReference type="NCBI Taxonomy" id="79327"/>
    <lineage>
        <taxon>Eukaryota</taxon>
        <taxon>Metazoa</taxon>
        <taxon>Spiralia</taxon>
        <taxon>Lophotrochozoa</taxon>
        <taxon>Platyhelminthes</taxon>
        <taxon>Rhabditophora</taxon>
        <taxon>Seriata</taxon>
        <taxon>Tricladida</taxon>
        <taxon>Continenticola</taxon>
        <taxon>Geoplanoidea</taxon>
        <taxon>Dugesiidae</taxon>
        <taxon>Schmidtea</taxon>
    </lineage>
</organism>
<sequence length="557" mass="62467">MPLKTPRKPSEDSNATKIPMGDSNIKIVNYVPYSRWRWVVLFSAVFIKIVTSGIYSTFGLFMKQFIQEFQRNESTISWMVSIHSCLTIIVAPLATYLALKFGHRIVVISGLIVAGISFSAPYFYSELWFIFLSGSVLNAIGQGLVNTCSTVLLTNYFQNNLPIVLGIHASSSGLAPIIVNPVIRILLTAMGWRMTRLMYGTLYLISICFALTFKPVKRNSWGEDVNRFHLTSDASNQEVQLIDMAKKSETGLNNYFGSQTSRICSFISTANIASNFAHNPEIPNAYSSNYSIQFNNPLTDIIHANKDLVNININTLMGMSVASNLHIRSIIDHLPMMDMNSPTNEKSKKTEERKENTYVTLFRNPIFLLFLLANLFTHLGYDTNFVYAKRKALEEGISDTNTLFIPMSIGFGTILGRLIFGYLGSRNSIKIFDLFTTCLILSGCCSLFSLVALTFPLMLTYSMVFGLFIGGYSSLNTAVLSSIVPIYNFKDCLFIIYVVQAIGLLFGAPVTGYIYDYTKTFWWPFLASGSMILVSGLVIPLAYLSKKFKENQEEEIR</sequence>
<feature type="transmembrane region" description="Helical" evidence="2">
    <location>
        <begin position="105"/>
        <end position="124"/>
    </location>
</feature>
<dbReference type="InterPro" id="IPR050327">
    <property type="entry name" value="Proton-linked_MCT"/>
</dbReference>
<feature type="transmembrane region" description="Helical" evidence="2">
    <location>
        <begin position="165"/>
        <end position="190"/>
    </location>
</feature>
<feature type="transmembrane region" description="Helical" evidence="2">
    <location>
        <begin position="361"/>
        <end position="381"/>
    </location>
</feature>
<dbReference type="PANTHER" id="PTHR11360:SF284">
    <property type="entry name" value="EG:103B4.3 PROTEIN-RELATED"/>
    <property type="match status" value="1"/>
</dbReference>
<dbReference type="PROSITE" id="PS50850">
    <property type="entry name" value="MFS"/>
    <property type="match status" value="1"/>
</dbReference>
<dbReference type="EMBL" id="KT163557">
    <property type="protein sequence ID" value="AKN21507.1"/>
    <property type="molecule type" value="mRNA"/>
</dbReference>
<comment type="subcellular location">
    <subcellularLocation>
        <location evidence="1">Membrane</location>
        <topology evidence="1">Multi-pass membrane protein</topology>
    </subcellularLocation>
</comment>
<dbReference type="InterPro" id="IPR020846">
    <property type="entry name" value="MFS_dom"/>
</dbReference>
<keyword evidence="2" id="KW-0812">Transmembrane</keyword>
<dbReference type="GO" id="GO:0016020">
    <property type="term" value="C:membrane"/>
    <property type="evidence" value="ECO:0007669"/>
    <property type="project" value="UniProtKB-SubCell"/>
</dbReference>
<evidence type="ECO:0000256" key="1">
    <source>
        <dbReference type="ARBA" id="ARBA00004141"/>
    </source>
</evidence>
<keyword evidence="2" id="KW-1133">Transmembrane helix</keyword>
<dbReference type="GO" id="GO:0022857">
    <property type="term" value="F:transmembrane transporter activity"/>
    <property type="evidence" value="ECO:0007669"/>
    <property type="project" value="InterPro"/>
</dbReference>
<dbReference type="OrthoDB" id="6435476at2759"/>
<reference evidence="4" key="1">
    <citation type="journal article" date="2015" name="Elife">
        <title>Stem cells and fluid flow drive cyst formation in an invertebrate excretory organ.</title>
        <authorList>
            <person name="Thi-Kim Vu H."/>
            <person name="Rink J.C."/>
            <person name="McKinney S.A."/>
            <person name="McClain M."/>
            <person name="Lakshmanaperumal N."/>
            <person name="Alexander R."/>
            <person name="Sanchez Alvarado A."/>
        </authorList>
    </citation>
    <scope>NUCLEOTIDE SEQUENCE</scope>
</reference>
<protein>
    <submittedName>
        <fullName evidence="4">Slc16a-12</fullName>
    </submittedName>
</protein>
<keyword evidence="2" id="KW-0472">Membrane</keyword>